<evidence type="ECO:0000313" key="4">
    <source>
        <dbReference type="EMBL" id="MDO7906062.1"/>
    </source>
</evidence>
<accession>A0ABT9C9X8</accession>
<dbReference type="PANTHER" id="PTHR22550:SF5">
    <property type="entry name" value="LEUCINE ZIPPER PROTEIN 4"/>
    <property type="match status" value="1"/>
</dbReference>
<protein>
    <submittedName>
        <fullName evidence="4">Spore germination protein</fullName>
    </submittedName>
</protein>
<gene>
    <name evidence="4" type="ORF">Q5741_06470</name>
</gene>
<keyword evidence="3" id="KW-1133">Transmembrane helix</keyword>
<feature type="transmembrane region" description="Helical" evidence="3">
    <location>
        <begin position="343"/>
        <end position="362"/>
    </location>
</feature>
<dbReference type="EMBL" id="JAUQTB010000002">
    <property type="protein sequence ID" value="MDO7906062.1"/>
    <property type="molecule type" value="Genomic_DNA"/>
</dbReference>
<dbReference type="PIRSF" id="PIRSF005690">
    <property type="entry name" value="GerBA"/>
    <property type="match status" value="1"/>
</dbReference>
<comment type="caution">
    <text evidence="4">The sequence shown here is derived from an EMBL/GenBank/DDBJ whole genome shotgun (WGS) entry which is preliminary data.</text>
</comment>
<feature type="transmembrane region" description="Helical" evidence="3">
    <location>
        <begin position="401"/>
        <end position="426"/>
    </location>
</feature>
<evidence type="ECO:0000256" key="2">
    <source>
        <dbReference type="ARBA" id="ARBA00023136"/>
    </source>
</evidence>
<keyword evidence="3" id="KW-0812">Transmembrane</keyword>
<dbReference type="RefSeq" id="WP_305023240.1">
    <property type="nucleotide sequence ID" value="NZ_JAUQTB010000002.1"/>
</dbReference>
<proteinExistence type="inferred from homology"/>
<reference evidence="4 5" key="1">
    <citation type="submission" date="2023-07" db="EMBL/GenBank/DDBJ databases">
        <title>Paenibacillus sp. JX-17 nov. isolated from soil.</title>
        <authorList>
            <person name="Wan Y."/>
            <person name="Liu B."/>
        </authorList>
    </citation>
    <scope>NUCLEOTIDE SEQUENCE [LARGE SCALE GENOMIC DNA]</scope>
    <source>
        <strain evidence="4 5">JX-17</strain>
    </source>
</reference>
<sequence length="458" mass="50582">MSEHSSPSGDLLEEVKGQLSDMSDLEQRNLELDDQQVSLIYIKSLCDSAIINRFIVSPFFAKQDMHLYEEYIVSFPGTVEVKEAEEAVAQMLLGNVGLRFHDGRIFLFEAARVEASPVAASETEVIVQGPSDSFTESIEVNINLIRRRYKSADLKSELKTIGAKSKTQMAILYDEKRVDHGVLQELAERLDQISVDLIQSAAELDKYLASNDLRIFPTTIVTERPDRAVFNLSEGKVIVLVDTAGYAVILPVIFSDFFTAMDDKLQVKPVGWFLKTIRYIGLMLTVMLPSIYVAFTSYNSEVWKIQIALLVAGSRATVPYPSYVEVLFMLFMMECLTEASLRLPKAIGSTATTVGGLILGTAATEAGLVSNIMIILVSVVAISNFVIPLNMMGFTVRILKYVLVFLAAIYGLLGVVGGLVGLIMFLSSLRSFGKPYFRIFALDSLFLPKASRGGKRNG</sequence>
<dbReference type="PANTHER" id="PTHR22550">
    <property type="entry name" value="SPORE GERMINATION PROTEIN"/>
    <property type="match status" value="1"/>
</dbReference>
<feature type="transmembrane region" description="Helical" evidence="3">
    <location>
        <begin position="279"/>
        <end position="298"/>
    </location>
</feature>
<keyword evidence="2 3" id="KW-0472">Membrane</keyword>
<evidence type="ECO:0000313" key="5">
    <source>
        <dbReference type="Proteomes" id="UP001240171"/>
    </source>
</evidence>
<dbReference type="Proteomes" id="UP001240171">
    <property type="component" value="Unassembled WGS sequence"/>
</dbReference>
<evidence type="ECO:0000256" key="1">
    <source>
        <dbReference type="ARBA" id="ARBA00005278"/>
    </source>
</evidence>
<keyword evidence="5" id="KW-1185">Reference proteome</keyword>
<dbReference type="Pfam" id="PF03323">
    <property type="entry name" value="GerA"/>
    <property type="match status" value="1"/>
</dbReference>
<feature type="transmembrane region" description="Helical" evidence="3">
    <location>
        <begin position="318"/>
        <end position="336"/>
    </location>
</feature>
<dbReference type="InterPro" id="IPR004995">
    <property type="entry name" value="Spore_Ger"/>
</dbReference>
<feature type="transmembrane region" description="Helical" evidence="3">
    <location>
        <begin position="237"/>
        <end position="258"/>
    </location>
</feature>
<name>A0ABT9C9X8_9BACL</name>
<evidence type="ECO:0000256" key="3">
    <source>
        <dbReference type="SAM" id="Phobius"/>
    </source>
</evidence>
<comment type="similarity">
    <text evidence="1">Belongs to the GerABKA family.</text>
</comment>
<organism evidence="4 5">
    <name type="scientific">Paenibacillus lacisoli</name>
    <dbReference type="NCBI Taxonomy" id="3064525"/>
    <lineage>
        <taxon>Bacteria</taxon>
        <taxon>Bacillati</taxon>
        <taxon>Bacillota</taxon>
        <taxon>Bacilli</taxon>
        <taxon>Bacillales</taxon>
        <taxon>Paenibacillaceae</taxon>
        <taxon>Paenibacillus</taxon>
    </lineage>
</organism>
<dbReference type="InterPro" id="IPR050768">
    <property type="entry name" value="UPF0353/GerABKA_families"/>
</dbReference>
<feature type="transmembrane region" description="Helical" evidence="3">
    <location>
        <begin position="368"/>
        <end position="389"/>
    </location>
</feature>